<proteinExistence type="predicted"/>
<dbReference type="EMBL" id="CAJOBE010003315">
    <property type="protein sequence ID" value="CAF3873184.1"/>
    <property type="molecule type" value="Genomic_DNA"/>
</dbReference>
<gene>
    <name evidence="2" type="ORF">FNK824_LOCUS19128</name>
    <name evidence="1" type="ORF">SEV965_LOCUS25478</name>
</gene>
<organism evidence="2 3">
    <name type="scientific">Rotaria sordida</name>
    <dbReference type="NCBI Taxonomy" id="392033"/>
    <lineage>
        <taxon>Eukaryota</taxon>
        <taxon>Metazoa</taxon>
        <taxon>Spiralia</taxon>
        <taxon>Gnathifera</taxon>
        <taxon>Rotifera</taxon>
        <taxon>Eurotatoria</taxon>
        <taxon>Bdelloidea</taxon>
        <taxon>Philodinida</taxon>
        <taxon>Philodinidae</taxon>
        <taxon>Rotaria</taxon>
    </lineage>
</organism>
<evidence type="ECO:0000313" key="3">
    <source>
        <dbReference type="Proteomes" id="UP000663874"/>
    </source>
</evidence>
<accession>A0A819G2T0</accession>
<comment type="caution">
    <text evidence="2">The sequence shown here is derived from an EMBL/GenBank/DDBJ whole genome shotgun (WGS) entry which is preliminary data.</text>
</comment>
<name>A0A819G2T0_9BILA</name>
<dbReference type="EMBL" id="CAJNOU010002057">
    <property type="protein sequence ID" value="CAF1285291.1"/>
    <property type="molecule type" value="Genomic_DNA"/>
</dbReference>
<dbReference type="Proteomes" id="UP000663889">
    <property type="component" value="Unassembled WGS sequence"/>
</dbReference>
<reference evidence="2" key="1">
    <citation type="submission" date="2021-02" db="EMBL/GenBank/DDBJ databases">
        <authorList>
            <person name="Nowell W R."/>
        </authorList>
    </citation>
    <scope>NUCLEOTIDE SEQUENCE</scope>
</reference>
<sequence length="76" mass="9001">MHRFVDAIVNVLVESDRLKKQLQLFAQLCKNENKQKNGIEEFTGDIYEKGILDLYSSCEFSFEQYLQMLPSLRIRQ</sequence>
<dbReference type="AlphaFoldDB" id="A0A819G2T0"/>
<evidence type="ECO:0000313" key="2">
    <source>
        <dbReference type="EMBL" id="CAF3873184.1"/>
    </source>
</evidence>
<dbReference type="Proteomes" id="UP000663874">
    <property type="component" value="Unassembled WGS sequence"/>
</dbReference>
<evidence type="ECO:0000313" key="1">
    <source>
        <dbReference type="EMBL" id="CAF1285291.1"/>
    </source>
</evidence>
<protein>
    <submittedName>
        <fullName evidence="2">Uncharacterized protein</fullName>
    </submittedName>
</protein>